<dbReference type="Proteomes" id="UP000309133">
    <property type="component" value="Unassembled WGS sequence"/>
</dbReference>
<dbReference type="AlphaFoldDB" id="A0A4S4FNS0"/>
<dbReference type="RefSeq" id="WP_136427024.1">
    <property type="nucleotide sequence ID" value="NZ_SSSM01000003.1"/>
</dbReference>
<reference evidence="3 4" key="1">
    <citation type="submission" date="2019-04" db="EMBL/GenBank/DDBJ databases">
        <authorList>
            <person name="Jiang L."/>
        </authorList>
    </citation>
    <scope>NUCLEOTIDE SEQUENCE [LARGE SCALE GENOMIC DNA]</scope>
    <source>
        <strain evidence="3 4">YIM 131853</strain>
    </source>
</reference>
<dbReference type="OrthoDB" id="9966803at2"/>
<evidence type="ECO:0000313" key="2">
    <source>
        <dbReference type="EMBL" id="THG30667.1"/>
    </source>
</evidence>
<evidence type="ECO:0000313" key="4">
    <source>
        <dbReference type="Proteomes" id="UP000309133"/>
    </source>
</evidence>
<keyword evidence="1" id="KW-0812">Transmembrane</keyword>
<dbReference type="EMBL" id="SSSM01000004">
    <property type="protein sequence ID" value="THG30667.1"/>
    <property type="molecule type" value="Genomic_DNA"/>
</dbReference>
<gene>
    <name evidence="3" type="ORF">E6C64_07630</name>
    <name evidence="2" type="ORF">E6C64_08485</name>
</gene>
<protein>
    <recommendedName>
        <fullName evidence="5">Holin</fullName>
    </recommendedName>
</protein>
<name>A0A4S4FNS0_9MICO</name>
<organism evidence="3 4">
    <name type="scientific">Naasia lichenicola</name>
    <dbReference type="NCBI Taxonomy" id="2565933"/>
    <lineage>
        <taxon>Bacteria</taxon>
        <taxon>Bacillati</taxon>
        <taxon>Actinomycetota</taxon>
        <taxon>Actinomycetes</taxon>
        <taxon>Micrococcales</taxon>
        <taxon>Microbacteriaceae</taxon>
        <taxon>Naasia</taxon>
    </lineage>
</organism>
<sequence>MQVSIPPKVRVVLYVATALGTPVIAYLLAKDYIGSLEVALWSGEVAVINVLAALNVQKNDGASN</sequence>
<proteinExistence type="predicted"/>
<evidence type="ECO:0008006" key="5">
    <source>
        <dbReference type="Google" id="ProtNLM"/>
    </source>
</evidence>
<keyword evidence="1" id="KW-1133">Transmembrane helix</keyword>
<dbReference type="EMBL" id="SSSM01000003">
    <property type="protein sequence ID" value="THG31904.1"/>
    <property type="molecule type" value="Genomic_DNA"/>
</dbReference>
<keyword evidence="1" id="KW-0472">Membrane</keyword>
<accession>A0A4S4FNS0</accession>
<keyword evidence="4" id="KW-1185">Reference proteome</keyword>
<comment type="caution">
    <text evidence="3">The sequence shown here is derived from an EMBL/GenBank/DDBJ whole genome shotgun (WGS) entry which is preliminary data.</text>
</comment>
<evidence type="ECO:0000256" key="1">
    <source>
        <dbReference type="SAM" id="Phobius"/>
    </source>
</evidence>
<evidence type="ECO:0000313" key="3">
    <source>
        <dbReference type="EMBL" id="THG31904.1"/>
    </source>
</evidence>
<feature type="transmembrane region" description="Helical" evidence="1">
    <location>
        <begin position="12"/>
        <end position="29"/>
    </location>
</feature>